<dbReference type="RefSeq" id="WP_305007242.1">
    <property type="nucleotide sequence ID" value="NZ_JAUQSY010000009.1"/>
</dbReference>
<gene>
    <name evidence="1" type="ORF">Q5H93_14320</name>
</gene>
<dbReference type="PANTHER" id="PTHR37463:SF1">
    <property type="entry name" value="DUF2256 DOMAIN-CONTAINING PROTEIN"/>
    <property type="match status" value="1"/>
</dbReference>
<sequence>MPTSPRKGQLPTKICRTCGRPFEWRKKWRDCWNDVKYCSEKCRRNKPGEAEQ</sequence>
<dbReference type="PIRSF" id="PIRSF037205">
    <property type="entry name" value="UCP037205"/>
    <property type="match status" value="1"/>
</dbReference>
<evidence type="ECO:0000313" key="2">
    <source>
        <dbReference type="Proteomes" id="UP001176429"/>
    </source>
</evidence>
<dbReference type="EMBL" id="JAUQSY010000009">
    <property type="protein sequence ID" value="MDO7875915.1"/>
    <property type="molecule type" value="Genomic_DNA"/>
</dbReference>
<dbReference type="Proteomes" id="UP001176429">
    <property type="component" value="Unassembled WGS sequence"/>
</dbReference>
<name>A0ABT9BCB2_9BACT</name>
<proteinExistence type="predicted"/>
<dbReference type="PANTHER" id="PTHR37463">
    <property type="entry name" value="GSL3115 PROTEIN"/>
    <property type="match status" value="1"/>
</dbReference>
<accession>A0ABT9BCB2</accession>
<protein>
    <submittedName>
        <fullName evidence="1">DUF2256 domain-containing protein</fullName>
    </submittedName>
</protein>
<keyword evidence="2" id="KW-1185">Reference proteome</keyword>
<organism evidence="1 2">
    <name type="scientific">Hymenobacter aranciens</name>
    <dbReference type="NCBI Taxonomy" id="3063996"/>
    <lineage>
        <taxon>Bacteria</taxon>
        <taxon>Pseudomonadati</taxon>
        <taxon>Bacteroidota</taxon>
        <taxon>Cytophagia</taxon>
        <taxon>Cytophagales</taxon>
        <taxon>Hymenobacteraceae</taxon>
        <taxon>Hymenobacter</taxon>
    </lineage>
</organism>
<dbReference type="Pfam" id="PF10013">
    <property type="entry name" value="DUF2256"/>
    <property type="match status" value="1"/>
</dbReference>
<evidence type="ECO:0000313" key="1">
    <source>
        <dbReference type="EMBL" id="MDO7875915.1"/>
    </source>
</evidence>
<reference evidence="1" key="1">
    <citation type="submission" date="2023-07" db="EMBL/GenBank/DDBJ databases">
        <authorList>
            <person name="Kim M.K."/>
        </authorList>
    </citation>
    <scope>NUCLEOTIDE SEQUENCE</scope>
    <source>
        <strain evidence="1">ASUV-10-1</strain>
    </source>
</reference>
<dbReference type="InterPro" id="IPR017136">
    <property type="entry name" value="UCP037205"/>
</dbReference>
<comment type="caution">
    <text evidence="1">The sequence shown here is derived from an EMBL/GenBank/DDBJ whole genome shotgun (WGS) entry which is preliminary data.</text>
</comment>